<proteinExistence type="predicted"/>
<comment type="caution">
    <text evidence="1">The sequence shown here is derived from an EMBL/GenBank/DDBJ whole genome shotgun (WGS) entry which is preliminary data.</text>
</comment>
<protein>
    <recommendedName>
        <fullName evidence="3">Gliding motility-associated C-terminal domain-containing protein</fullName>
    </recommendedName>
</protein>
<evidence type="ECO:0000313" key="2">
    <source>
        <dbReference type="Proteomes" id="UP001203687"/>
    </source>
</evidence>
<feature type="non-terminal residue" evidence="1">
    <location>
        <position position="1"/>
    </location>
</feature>
<name>A0ABT0HD89_9FLAO</name>
<accession>A0ABT0HD89</accession>
<dbReference type="Proteomes" id="UP001203687">
    <property type="component" value="Unassembled WGS sequence"/>
</dbReference>
<sequence>FDLTLKDNEITAGEASWSVSYYETQADADAQENAVDAEAYTNTSIGGAPANPQTLYVVVTDTDTGCTDQTTLTIRVLPNPTPTSVLPELILCDDINPGDMEEVFDLTTNELLLLNGEVGVTPTYHESAEDAEEGINAIADPTMYTNTSTPQVIYVRVTNDITGCYTVVDFTLIVNPLPDVIAVTDFIACELNNDGFYDFDLTQKDAEILNGQDPTLFTVTYHATQQDADDLMNALVSPYTN</sequence>
<keyword evidence="2" id="KW-1185">Reference proteome</keyword>
<evidence type="ECO:0000313" key="1">
    <source>
        <dbReference type="EMBL" id="MCK8482343.1"/>
    </source>
</evidence>
<dbReference type="EMBL" id="JALPQF010000067">
    <property type="protein sequence ID" value="MCK8482343.1"/>
    <property type="molecule type" value="Genomic_DNA"/>
</dbReference>
<reference evidence="1" key="1">
    <citation type="submission" date="2022-04" db="EMBL/GenBank/DDBJ databases">
        <authorList>
            <person name="Ren T."/>
        </authorList>
    </citation>
    <scope>NUCLEOTIDE SEQUENCE</scope>
    <source>
        <strain evidence="1">F63249</strain>
    </source>
</reference>
<feature type="non-terminal residue" evidence="1">
    <location>
        <position position="241"/>
    </location>
</feature>
<gene>
    <name evidence="1" type="ORF">MUY34_17090</name>
</gene>
<evidence type="ECO:0008006" key="3">
    <source>
        <dbReference type="Google" id="ProtNLM"/>
    </source>
</evidence>
<organism evidence="1 2">
    <name type="scientific">Psychroserpens algicola</name>
    <dbReference type="NCBI Taxonomy" id="1719034"/>
    <lineage>
        <taxon>Bacteria</taxon>
        <taxon>Pseudomonadati</taxon>
        <taxon>Bacteroidota</taxon>
        <taxon>Flavobacteriia</taxon>
        <taxon>Flavobacteriales</taxon>
        <taxon>Flavobacteriaceae</taxon>
        <taxon>Psychroserpens</taxon>
    </lineage>
</organism>